<dbReference type="InterPro" id="IPR057654">
    <property type="entry name" value="Znf-CCCH_tandem"/>
</dbReference>
<feature type="zinc finger region" description="C3H1-type" evidence="1">
    <location>
        <begin position="350"/>
        <end position="378"/>
    </location>
</feature>
<feature type="compositionally biased region" description="Polar residues" evidence="3">
    <location>
        <begin position="306"/>
        <end position="319"/>
    </location>
</feature>
<sequence>MVYANSVETKLQQDTAELKRQLQEARFDLDDATNSRRDLQQRLISLEARAGAEIHTQEDKRGRNPYVVLLLDGNGLLFREEYVKRGQEGGVQAAIDLRNLIAAQCNDKTGEIKVIAKVYLDAMGLGRLHKNSGCVSSTECFRDFMLGFAQTETSFDFIDVGDHSDQVRLKITDAASWHLKDADCKQILLGISHDVGFKAFVEGIVAEEELNNRVTILEGQATAPRLRSTGVNIIAFEQLFRADMPLAKPPPVRSNTSTSSVAASTPELAPSAPASAPSASPAPTTWAAITRNASPPPVITLPIPLKSSTPSRSVSASKTPPQPNWNPGPRGLDVPIPLSLPVLEAVKKRKESSKLCNNHYLRGPCTKGDDCCFEHNYKPNKEELSAIAFLARLNPCTSGQECDVDNCIYGHHCPSVTNNTCTHPFCKFRVEEHPPGTKFKFPRE</sequence>
<keyword evidence="1" id="KW-0863">Zinc-finger</keyword>
<feature type="domain" description="C3H1-type" evidence="4">
    <location>
        <begin position="350"/>
        <end position="378"/>
    </location>
</feature>
<evidence type="ECO:0000256" key="2">
    <source>
        <dbReference type="SAM" id="Coils"/>
    </source>
</evidence>
<keyword evidence="6" id="KW-1185">Reference proteome</keyword>
<gene>
    <name evidence="5" type="ORF">Micbo1qcDRAFT_136579</name>
</gene>
<feature type="compositionally biased region" description="Low complexity" evidence="3">
    <location>
        <begin position="254"/>
        <end position="283"/>
    </location>
</feature>
<dbReference type="InParanoid" id="A0A136IXL9"/>
<keyword evidence="2" id="KW-0175">Coiled coil</keyword>
<dbReference type="AlphaFoldDB" id="A0A136IXL9"/>
<evidence type="ECO:0000313" key="5">
    <source>
        <dbReference type="EMBL" id="KXJ89631.1"/>
    </source>
</evidence>
<dbReference type="PANTHER" id="PTHR37543">
    <property type="entry name" value="CCCH ZINC FINGER DNA BINDING PROTEIN (AFU_ORTHOLOGUE AFUA_5G12760)"/>
    <property type="match status" value="1"/>
</dbReference>
<evidence type="ECO:0000313" key="6">
    <source>
        <dbReference type="Proteomes" id="UP000070501"/>
    </source>
</evidence>
<dbReference type="PROSITE" id="PS50103">
    <property type="entry name" value="ZF_C3H1"/>
    <property type="match status" value="1"/>
</dbReference>
<dbReference type="Pfam" id="PF25542">
    <property type="entry name" value="zf-CCCH_12"/>
    <property type="match status" value="1"/>
</dbReference>
<evidence type="ECO:0000256" key="3">
    <source>
        <dbReference type="SAM" id="MobiDB-lite"/>
    </source>
</evidence>
<dbReference type="EMBL" id="KQ964254">
    <property type="protein sequence ID" value="KXJ89631.1"/>
    <property type="molecule type" value="Genomic_DNA"/>
</dbReference>
<dbReference type="InterPro" id="IPR000571">
    <property type="entry name" value="Znf_CCCH"/>
</dbReference>
<accession>A0A136IXL9</accession>
<feature type="coiled-coil region" evidence="2">
    <location>
        <begin position="4"/>
        <end position="49"/>
    </location>
</feature>
<dbReference type="GO" id="GO:0008270">
    <property type="term" value="F:zinc ion binding"/>
    <property type="evidence" value="ECO:0007669"/>
    <property type="project" value="UniProtKB-KW"/>
</dbReference>
<name>A0A136IXL9_9PEZI</name>
<evidence type="ECO:0000259" key="4">
    <source>
        <dbReference type="PROSITE" id="PS50103"/>
    </source>
</evidence>
<dbReference type="OrthoDB" id="3512845at2759"/>
<proteinExistence type="predicted"/>
<organism evidence="5 6">
    <name type="scientific">Microdochium bolleyi</name>
    <dbReference type="NCBI Taxonomy" id="196109"/>
    <lineage>
        <taxon>Eukaryota</taxon>
        <taxon>Fungi</taxon>
        <taxon>Dikarya</taxon>
        <taxon>Ascomycota</taxon>
        <taxon>Pezizomycotina</taxon>
        <taxon>Sordariomycetes</taxon>
        <taxon>Xylariomycetidae</taxon>
        <taxon>Xylariales</taxon>
        <taxon>Microdochiaceae</taxon>
        <taxon>Microdochium</taxon>
    </lineage>
</organism>
<dbReference type="InterPro" id="IPR057683">
    <property type="entry name" value="DUF7923"/>
</dbReference>
<feature type="region of interest" description="Disordered" evidence="3">
    <location>
        <begin position="246"/>
        <end position="283"/>
    </location>
</feature>
<dbReference type="Pfam" id="PF25543">
    <property type="entry name" value="zf-CCCH_tandem"/>
    <property type="match status" value="1"/>
</dbReference>
<keyword evidence="1" id="KW-0862">Zinc</keyword>
<feature type="region of interest" description="Disordered" evidence="3">
    <location>
        <begin position="298"/>
        <end position="332"/>
    </location>
</feature>
<keyword evidence="1" id="KW-0479">Metal-binding</keyword>
<evidence type="ECO:0000256" key="1">
    <source>
        <dbReference type="PROSITE-ProRule" id="PRU00723"/>
    </source>
</evidence>
<dbReference type="PANTHER" id="PTHR37543:SF1">
    <property type="entry name" value="CCCH ZINC FINGER DNA BINDING PROTEIN (AFU_ORTHOLOGUE AFUA_5G12760)"/>
    <property type="match status" value="1"/>
</dbReference>
<dbReference type="Pfam" id="PF25540">
    <property type="entry name" value="DUF7923"/>
    <property type="match status" value="1"/>
</dbReference>
<dbReference type="Proteomes" id="UP000070501">
    <property type="component" value="Unassembled WGS sequence"/>
</dbReference>
<dbReference type="STRING" id="196109.A0A136IXL9"/>
<protein>
    <recommendedName>
        <fullName evidence="4">C3H1-type domain-containing protein</fullName>
    </recommendedName>
</protein>
<reference evidence="6" key="1">
    <citation type="submission" date="2016-02" db="EMBL/GenBank/DDBJ databases">
        <title>Draft genome sequence of Microdochium bolleyi, a fungal endophyte of beachgrass.</title>
        <authorList>
            <consortium name="DOE Joint Genome Institute"/>
            <person name="David A.S."/>
            <person name="May G."/>
            <person name="Haridas S."/>
            <person name="Lim J."/>
            <person name="Wang M."/>
            <person name="Labutti K."/>
            <person name="Lipzen A."/>
            <person name="Barry K."/>
            <person name="Grigoriev I.V."/>
        </authorList>
    </citation>
    <scope>NUCLEOTIDE SEQUENCE [LARGE SCALE GENOMIC DNA]</scope>
    <source>
        <strain evidence="6">J235TASD1</strain>
    </source>
</reference>